<organism evidence="1 2">
    <name type="scientific">Paraburkholderia caribensis</name>
    <dbReference type="NCBI Taxonomy" id="75105"/>
    <lineage>
        <taxon>Bacteria</taxon>
        <taxon>Pseudomonadati</taxon>
        <taxon>Pseudomonadota</taxon>
        <taxon>Betaproteobacteria</taxon>
        <taxon>Burkholderiales</taxon>
        <taxon>Burkholderiaceae</taxon>
        <taxon>Paraburkholderia</taxon>
    </lineage>
</organism>
<name>A0ABV0DPC0_9BURK</name>
<reference evidence="1 2" key="1">
    <citation type="submission" date="2024-01" db="EMBL/GenBank/DDBJ databases">
        <title>The diversity of rhizobia nodulating Mimosa spp. in eleven states of Brazil covering several biomes is determined by host plant, location, and edaphic factors.</title>
        <authorList>
            <person name="Rouws L."/>
            <person name="Barauna A."/>
            <person name="Beukes C."/>
            <person name="De Faria S.M."/>
            <person name="Gross E."/>
            <person name="Dos Reis Junior F.B."/>
            <person name="Simon M."/>
            <person name="Maluk M."/>
            <person name="Odee D.W."/>
            <person name="Kenicer G."/>
            <person name="Young J.P.W."/>
            <person name="Reis V.M."/>
            <person name="Zilli J."/>
            <person name="James E.K."/>
        </authorList>
    </citation>
    <scope>NUCLEOTIDE SEQUENCE [LARGE SCALE GENOMIC DNA]</scope>
    <source>
        <strain evidence="1 2">JHI1651</strain>
    </source>
</reference>
<gene>
    <name evidence="1" type="ORF">VOI32_02715</name>
</gene>
<keyword evidence="2" id="KW-1185">Reference proteome</keyword>
<proteinExistence type="predicted"/>
<sequence>MLAAKNGNVLTEKGNALVAQIQLARMHRAIALTYGVNILPFDVSTGFPAFYLDMMRRKRVETASDARTNIISRVLNLMGNARPEFFNCAVTSAAAPTT</sequence>
<comment type="caution">
    <text evidence="1">The sequence shown here is derived from an EMBL/GenBank/DDBJ whole genome shotgun (WGS) entry which is preliminary data.</text>
</comment>
<dbReference type="Proteomes" id="UP001462961">
    <property type="component" value="Unassembled WGS sequence"/>
</dbReference>
<dbReference type="EMBL" id="JAYLVJ010000002">
    <property type="protein sequence ID" value="MEO1752841.1"/>
    <property type="molecule type" value="Genomic_DNA"/>
</dbReference>
<accession>A0ABV0DPC0</accession>
<protein>
    <submittedName>
        <fullName evidence="1">Uncharacterized protein</fullName>
    </submittedName>
</protein>
<dbReference type="RefSeq" id="WP_146174348.1">
    <property type="nucleotide sequence ID" value="NZ_JAYLVJ010000002.1"/>
</dbReference>
<evidence type="ECO:0000313" key="1">
    <source>
        <dbReference type="EMBL" id="MEO1752841.1"/>
    </source>
</evidence>
<evidence type="ECO:0000313" key="2">
    <source>
        <dbReference type="Proteomes" id="UP001462961"/>
    </source>
</evidence>